<dbReference type="InterPro" id="IPR041698">
    <property type="entry name" value="Methyltransf_25"/>
</dbReference>
<sequence>MKEFWNERFSSEEYVYGTSPEVRLKDFIDRSTPGLVLFPGEGEGRNAVYAAKKGWTVKAIDQSKEACKKANLLARNKGVAIDYAVADILTFDYKPGSFDFIALVFFHLPEELRKKIHQHLISLLKPGGRIFIVGFSQEQLQYNSGGPRQIEMLYSEELLKNDFRDLKLIKCKTLLDELDEGPGHSGQASIIEFEAVKM</sequence>
<comment type="caution">
    <text evidence="3">The sequence shown here is derived from an EMBL/GenBank/DDBJ whole genome shotgun (WGS) entry which is preliminary data.</text>
</comment>
<keyword evidence="3" id="KW-0489">Methyltransferase</keyword>
<dbReference type="Proteomes" id="UP001207408">
    <property type="component" value="Unassembled WGS sequence"/>
</dbReference>
<evidence type="ECO:0000256" key="1">
    <source>
        <dbReference type="ARBA" id="ARBA00022679"/>
    </source>
</evidence>
<keyword evidence="4" id="KW-1185">Reference proteome</keyword>
<dbReference type="GO" id="GO:0008168">
    <property type="term" value="F:methyltransferase activity"/>
    <property type="evidence" value="ECO:0007669"/>
    <property type="project" value="UniProtKB-KW"/>
</dbReference>
<gene>
    <name evidence="3" type="ORF">OM074_05620</name>
</gene>
<dbReference type="PANTHER" id="PTHR43861:SF3">
    <property type="entry name" value="PUTATIVE (AFU_ORTHOLOGUE AFUA_2G14390)-RELATED"/>
    <property type="match status" value="1"/>
</dbReference>
<feature type="domain" description="Methyltransferase" evidence="2">
    <location>
        <begin position="39"/>
        <end position="128"/>
    </location>
</feature>
<dbReference type="EMBL" id="JAPDPI010000008">
    <property type="protein sequence ID" value="MCW3805095.1"/>
    <property type="molecule type" value="Genomic_DNA"/>
</dbReference>
<evidence type="ECO:0000313" key="3">
    <source>
        <dbReference type="EMBL" id="MCW3805095.1"/>
    </source>
</evidence>
<protein>
    <submittedName>
        <fullName evidence="3">Class I SAM-dependent methyltransferase</fullName>
    </submittedName>
</protein>
<dbReference type="AlphaFoldDB" id="A0AAE3MCH9"/>
<dbReference type="Pfam" id="PF13649">
    <property type="entry name" value="Methyltransf_25"/>
    <property type="match status" value="1"/>
</dbReference>
<evidence type="ECO:0000313" key="4">
    <source>
        <dbReference type="Proteomes" id="UP001207408"/>
    </source>
</evidence>
<proteinExistence type="predicted"/>
<name>A0AAE3MCH9_9BACT</name>
<organism evidence="3 4">
    <name type="scientific">Plebeiibacterium marinum</name>
    <dbReference type="NCBI Taxonomy" id="2992111"/>
    <lineage>
        <taxon>Bacteria</taxon>
        <taxon>Pseudomonadati</taxon>
        <taxon>Bacteroidota</taxon>
        <taxon>Bacteroidia</taxon>
        <taxon>Marinilabiliales</taxon>
        <taxon>Marinilabiliaceae</taxon>
        <taxon>Plebeiibacterium</taxon>
    </lineage>
</organism>
<dbReference type="InterPro" id="IPR029063">
    <property type="entry name" value="SAM-dependent_MTases_sf"/>
</dbReference>
<accession>A0AAE3MCH9</accession>
<dbReference type="PANTHER" id="PTHR43861">
    <property type="entry name" value="TRANS-ACONITATE 2-METHYLTRANSFERASE-RELATED"/>
    <property type="match status" value="1"/>
</dbReference>
<reference evidence="3" key="1">
    <citation type="submission" date="2022-10" db="EMBL/GenBank/DDBJ databases">
        <authorList>
            <person name="Yu W.X."/>
        </authorList>
    </citation>
    <scope>NUCLEOTIDE SEQUENCE</scope>
    <source>
        <strain evidence="3">D04</strain>
    </source>
</reference>
<dbReference type="Gene3D" id="3.40.50.150">
    <property type="entry name" value="Vaccinia Virus protein VP39"/>
    <property type="match status" value="1"/>
</dbReference>
<dbReference type="SUPFAM" id="SSF53335">
    <property type="entry name" value="S-adenosyl-L-methionine-dependent methyltransferases"/>
    <property type="match status" value="1"/>
</dbReference>
<keyword evidence="1" id="KW-0808">Transferase</keyword>
<evidence type="ECO:0000259" key="2">
    <source>
        <dbReference type="Pfam" id="PF13649"/>
    </source>
</evidence>
<dbReference type="RefSeq" id="WP_301198337.1">
    <property type="nucleotide sequence ID" value="NZ_JAPDPI010000008.1"/>
</dbReference>
<dbReference type="GO" id="GO:0032259">
    <property type="term" value="P:methylation"/>
    <property type="evidence" value="ECO:0007669"/>
    <property type="project" value="UniProtKB-KW"/>
</dbReference>
<dbReference type="CDD" id="cd02440">
    <property type="entry name" value="AdoMet_MTases"/>
    <property type="match status" value="1"/>
</dbReference>